<feature type="compositionally biased region" description="Basic residues" evidence="1">
    <location>
        <begin position="1"/>
        <end position="10"/>
    </location>
</feature>
<gene>
    <name evidence="2" type="ORF">FE784_35585</name>
</gene>
<organism evidence="2 3">
    <name type="scientific">Paenibacillus hemerocallicola</name>
    <dbReference type="NCBI Taxonomy" id="1172614"/>
    <lineage>
        <taxon>Bacteria</taxon>
        <taxon>Bacillati</taxon>
        <taxon>Bacillota</taxon>
        <taxon>Bacilli</taxon>
        <taxon>Bacillales</taxon>
        <taxon>Paenibacillaceae</taxon>
        <taxon>Paenibacillus</taxon>
    </lineage>
</organism>
<dbReference type="RefSeq" id="WP_139606995.1">
    <property type="nucleotide sequence ID" value="NZ_VDCQ01000081.1"/>
</dbReference>
<protein>
    <submittedName>
        <fullName evidence="2">Uncharacterized protein</fullName>
    </submittedName>
</protein>
<comment type="caution">
    <text evidence="2">The sequence shown here is derived from an EMBL/GenBank/DDBJ whole genome shotgun (WGS) entry which is preliminary data.</text>
</comment>
<feature type="region of interest" description="Disordered" evidence="1">
    <location>
        <begin position="1"/>
        <end position="36"/>
    </location>
</feature>
<evidence type="ECO:0000313" key="2">
    <source>
        <dbReference type="EMBL" id="TNJ60667.1"/>
    </source>
</evidence>
<sequence>MPKSGLRHSRTAGADTAARSAISTGREHYSGSAAHTTLPAGRLMQLQRTIGNRGVGQMLGLAPASRAPGGTLVQRELKDTTKVVWNNDKLSGLWGKMVNRSEGKDGMPGYTSTFIPEGEAAATTPRNVLLELGNGQSYTERELAEIIIDHRQIKPLFLNPRLRQAGDEIALGGSAGDAAIKKVIQACLFYHATFDKHVNDIMSGGLKASKGGAGEGVSEHGRDEVDAKATYNKWSKGHVFVTKVLSEAQGYRDKMNEKEAAKIIHVFSTPFFTKAEGKVDIDSKAGIKMVGDMKAIGDGSALNKNAENLIGHALKELDVAVADGDIQRVYAAEFGG</sequence>
<dbReference type="AlphaFoldDB" id="A0A5C4SXE4"/>
<evidence type="ECO:0000256" key="1">
    <source>
        <dbReference type="SAM" id="MobiDB-lite"/>
    </source>
</evidence>
<evidence type="ECO:0000313" key="3">
    <source>
        <dbReference type="Proteomes" id="UP000307943"/>
    </source>
</evidence>
<reference evidence="2 3" key="1">
    <citation type="submission" date="2019-05" db="EMBL/GenBank/DDBJ databases">
        <title>We sequenced the genome of Paenibacillus hemerocallicola KCTC 33185 for further insight into its adaptation and study the phylogeny of Paenibacillus.</title>
        <authorList>
            <person name="Narsing Rao M.P."/>
        </authorList>
    </citation>
    <scope>NUCLEOTIDE SEQUENCE [LARGE SCALE GENOMIC DNA]</scope>
    <source>
        <strain evidence="2 3">KCTC 33185</strain>
    </source>
</reference>
<accession>A0A5C4SXE4</accession>
<dbReference type="EMBL" id="VDCQ01000081">
    <property type="protein sequence ID" value="TNJ60667.1"/>
    <property type="molecule type" value="Genomic_DNA"/>
</dbReference>
<proteinExistence type="predicted"/>
<dbReference type="OrthoDB" id="2605051at2"/>
<dbReference type="Proteomes" id="UP000307943">
    <property type="component" value="Unassembled WGS sequence"/>
</dbReference>
<keyword evidence="3" id="KW-1185">Reference proteome</keyword>
<name>A0A5C4SXE4_9BACL</name>